<dbReference type="Proteomes" id="UP001497600">
    <property type="component" value="Chromosome D"/>
</dbReference>
<dbReference type="PANTHER" id="PTHR11654">
    <property type="entry name" value="OLIGOPEPTIDE TRANSPORTER-RELATED"/>
    <property type="match status" value="1"/>
</dbReference>
<comment type="subcellular location">
    <subcellularLocation>
        <location evidence="1">Membrane</location>
        <topology evidence="1">Multi-pass membrane protein</topology>
    </subcellularLocation>
</comment>
<evidence type="ECO:0000256" key="5">
    <source>
        <dbReference type="ARBA" id="ARBA00023136"/>
    </source>
</evidence>
<proteinExistence type="inferred from homology"/>
<comment type="similarity">
    <text evidence="2">Belongs to the major facilitator superfamily. Proton-dependent oligopeptide transporter (POT/PTR) (TC 2.A.17) family.</text>
</comment>
<feature type="transmembrane region" description="Helical" evidence="7">
    <location>
        <begin position="557"/>
        <end position="576"/>
    </location>
</feature>
<dbReference type="Pfam" id="PF00854">
    <property type="entry name" value="PTR2"/>
    <property type="match status" value="1"/>
</dbReference>
<accession>A0ABP0EF49</accession>
<dbReference type="InterPro" id="IPR000109">
    <property type="entry name" value="POT_fam"/>
</dbReference>
<feature type="compositionally biased region" description="Polar residues" evidence="6">
    <location>
        <begin position="7"/>
        <end position="16"/>
    </location>
</feature>
<feature type="transmembrane region" description="Helical" evidence="7">
    <location>
        <begin position="191"/>
        <end position="208"/>
    </location>
</feature>
<evidence type="ECO:0000256" key="3">
    <source>
        <dbReference type="ARBA" id="ARBA00022692"/>
    </source>
</evidence>
<evidence type="ECO:0000313" key="9">
    <source>
        <dbReference type="Proteomes" id="UP001497600"/>
    </source>
</evidence>
<reference evidence="8 9" key="1">
    <citation type="submission" date="2024-01" db="EMBL/GenBank/DDBJ databases">
        <authorList>
            <consortium name="Genoscope - CEA"/>
            <person name="William W."/>
        </authorList>
    </citation>
    <scope>NUCLEOTIDE SEQUENCE [LARGE SCALE GENOMIC DNA]</scope>
    <source>
        <strain evidence="8 9">29B2s-10</strain>
    </source>
</reference>
<dbReference type="Gene3D" id="1.20.1250.20">
    <property type="entry name" value="MFS general substrate transporter like domains"/>
    <property type="match status" value="1"/>
</dbReference>
<dbReference type="EMBL" id="OZ004256">
    <property type="protein sequence ID" value="CAK7905306.1"/>
    <property type="molecule type" value="Genomic_DNA"/>
</dbReference>
<keyword evidence="5 7" id="KW-0472">Membrane</keyword>
<evidence type="ECO:0000256" key="7">
    <source>
        <dbReference type="SAM" id="Phobius"/>
    </source>
</evidence>
<feature type="transmembrane region" description="Helical" evidence="7">
    <location>
        <begin position="250"/>
        <end position="269"/>
    </location>
</feature>
<keyword evidence="3 7" id="KW-0812">Transmembrane</keyword>
<feature type="transmembrane region" description="Helical" evidence="7">
    <location>
        <begin position="371"/>
        <end position="393"/>
    </location>
</feature>
<feature type="transmembrane region" description="Helical" evidence="7">
    <location>
        <begin position="275"/>
        <end position="295"/>
    </location>
</feature>
<evidence type="ECO:0000256" key="2">
    <source>
        <dbReference type="ARBA" id="ARBA00005982"/>
    </source>
</evidence>
<feature type="transmembrane region" description="Helical" evidence="7">
    <location>
        <begin position="528"/>
        <end position="551"/>
    </location>
</feature>
<dbReference type="SUPFAM" id="SSF103473">
    <property type="entry name" value="MFS general substrate transporter"/>
    <property type="match status" value="1"/>
</dbReference>
<protein>
    <submittedName>
        <fullName evidence="8">Peptide transporter Ptr2p</fullName>
    </submittedName>
</protein>
<feature type="compositionally biased region" description="Basic and acidic residues" evidence="6">
    <location>
        <begin position="42"/>
        <end position="58"/>
    </location>
</feature>
<feature type="transmembrane region" description="Helical" evidence="7">
    <location>
        <begin position="443"/>
        <end position="466"/>
    </location>
</feature>
<evidence type="ECO:0000313" key="8">
    <source>
        <dbReference type="EMBL" id="CAK7905306.1"/>
    </source>
</evidence>
<keyword evidence="9" id="KW-1185">Reference proteome</keyword>
<name>A0ABP0EF49_9ASCO</name>
<evidence type="ECO:0000256" key="1">
    <source>
        <dbReference type="ARBA" id="ARBA00004141"/>
    </source>
</evidence>
<sequence length="629" mass="69297">MSETEKLQNTSGSVNSIGEPESIASTNELYDFDDPNNYFSQYKDEHNPKGLRKPTTDETGSLRRVLEHAPKVAYLLCLVELAERGSYYGVTGSLNNFLQRPLPPGGKATGAPPANSELQAGALGLGLKTSSAVTTSLTFIAYVAPLYGGFVADAQLGKFKTIWIGVFISFISHILFIIAAIPSVISGGNALAPTVLAVITLAVGTGFIKPNLLPLLMDQYPFEQDVVKVLPSGEKVIVDRQKSIQRMSMVFYWSINIGAFFSLATSYSARRVGFYLAFLAPGILFMLLPIVLWYLESRVKKQDPKGSVLVNAWRIFRVTFSSGWISRWRKKTLWEYARPGNVVERMASSEKVPKFPVSWTDQWVLDVRQTLYSCSIFAWYPIFLLCDTGIGSIQNSQAGTMTTKGVPNDLFSNFNPLTIIVLMPILDYVFYPALRKYRIEFRPVWRVALGFGLAALSQVIGAILQWRIYKTSPCGYNATNCSYDGIVSPISAWAQVVLYILQASGECFAMTTGYELAYIRAPPNLKGLVMAIFLFMSAISSAISLAVSGALSDPNLIWPFAAMGIAGALAVVGILIKYRTLHVVMEEERKLRDGYVKNEELNRGNVYTVGGTEEENLEAVTSIKSTVGK</sequence>
<organism evidence="8 9">
    <name type="scientific">[Candida] anglica</name>
    <dbReference type="NCBI Taxonomy" id="148631"/>
    <lineage>
        <taxon>Eukaryota</taxon>
        <taxon>Fungi</taxon>
        <taxon>Dikarya</taxon>
        <taxon>Ascomycota</taxon>
        <taxon>Saccharomycotina</taxon>
        <taxon>Pichiomycetes</taxon>
        <taxon>Debaryomycetaceae</taxon>
        <taxon>Kurtzmaniella</taxon>
    </lineage>
</organism>
<feature type="region of interest" description="Disordered" evidence="6">
    <location>
        <begin position="1"/>
        <end position="58"/>
    </location>
</feature>
<gene>
    <name evidence="8" type="primary">PTR2</name>
    <name evidence="8" type="ORF">CAAN4_D13498</name>
</gene>
<feature type="transmembrane region" description="Helical" evidence="7">
    <location>
        <begin position="492"/>
        <end position="516"/>
    </location>
</feature>
<keyword evidence="4 7" id="KW-1133">Transmembrane helix</keyword>
<feature type="transmembrane region" description="Helical" evidence="7">
    <location>
        <begin position="413"/>
        <end position="431"/>
    </location>
</feature>
<feature type="transmembrane region" description="Helical" evidence="7">
    <location>
        <begin position="162"/>
        <end position="185"/>
    </location>
</feature>
<dbReference type="InterPro" id="IPR036259">
    <property type="entry name" value="MFS_trans_sf"/>
</dbReference>
<evidence type="ECO:0000256" key="6">
    <source>
        <dbReference type="SAM" id="MobiDB-lite"/>
    </source>
</evidence>
<evidence type="ECO:0000256" key="4">
    <source>
        <dbReference type="ARBA" id="ARBA00022989"/>
    </source>
</evidence>